<keyword evidence="2" id="KW-0812">Transmembrane</keyword>
<feature type="compositionally biased region" description="Pro residues" evidence="1">
    <location>
        <begin position="84"/>
        <end position="99"/>
    </location>
</feature>
<proteinExistence type="predicted"/>
<organism evidence="3 4">
    <name type="scientific">Exophiala spinifera</name>
    <dbReference type="NCBI Taxonomy" id="91928"/>
    <lineage>
        <taxon>Eukaryota</taxon>
        <taxon>Fungi</taxon>
        <taxon>Dikarya</taxon>
        <taxon>Ascomycota</taxon>
        <taxon>Pezizomycotina</taxon>
        <taxon>Eurotiomycetes</taxon>
        <taxon>Chaetothyriomycetidae</taxon>
        <taxon>Chaetothyriales</taxon>
        <taxon>Herpotrichiellaceae</taxon>
        <taxon>Exophiala</taxon>
    </lineage>
</organism>
<feature type="compositionally biased region" description="Polar residues" evidence="1">
    <location>
        <begin position="329"/>
        <end position="343"/>
    </location>
</feature>
<name>A0A0D2A213_9EURO</name>
<feature type="region of interest" description="Disordered" evidence="1">
    <location>
        <begin position="329"/>
        <end position="363"/>
    </location>
</feature>
<keyword evidence="2" id="KW-0472">Membrane</keyword>
<dbReference type="AlphaFoldDB" id="A0A0D2A213"/>
<gene>
    <name evidence="3" type="ORF">PV08_03261</name>
</gene>
<feature type="compositionally biased region" description="Basic and acidic residues" evidence="1">
    <location>
        <begin position="221"/>
        <end position="238"/>
    </location>
</feature>
<evidence type="ECO:0000313" key="4">
    <source>
        <dbReference type="Proteomes" id="UP000053328"/>
    </source>
</evidence>
<evidence type="ECO:0000256" key="1">
    <source>
        <dbReference type="SAM" id="MobiDB-lite"/>
    </source>
</evidence>
<sequence length="502" mass="54145">MSYQYTVTERRRRTTNSGYGHSGHRSTFGYWVPLVVTVTAAAIGVAAWVWSERRDDEEESSEEEHYPGGVPPPGYASMSGALPAGPPPPGGYQGPPGPGPEGFQGPPMMPGPNQPGGFQGPPPPPGVQGPGPEGYREARGEYYASRPTVEEQQEETGFVARMSSALGFGRSTTPSQSLTRGDPVQQPYDWTNKPFASGVAAAGAMVGAAISSIRGDGGEGYEDHERWSEEVEQRESAQDVKQGIKRRGTADEFFSGKVDIPRESSIARQKRKAVAVVVSAAGLGSDGDVDHASILSYLPEYVDPDTTRVFVLIYAPELKAHPLGNRIPSQSMTSSFSNISQAEAHTPAHTPGDFPSGTPDDGILAHVDPKPVEDGTSAYKILRDQALTIVDRETMILPFTSSRGHKHILRSLAPELVYIQESLCGADGEIVSELSGWVRQTVVVIGDEGGQGGLVDTDDESVTHRPETWWQKEERTGLGKRVGVVESLKIGEDWQRRINDRD</sequence>
<keyword evidence="4" id="KW-1185">Reference proteome</keyword>
<feature type="region of interest" description="Disordered" evidence="1">
    <location>
        <begin position="1"/>
        <end position="23"/>
    </location>
</feature>
<dbReference type="Proteomes" id="UP000053328">
    <property type="component" value="Unassembled WGS sequence"/>
</dbReference>
<evidence type="ECO:0008006" key="5">
    <source>
        <dbReference type="Google" id="ProtNLM"/>
    </source>
</evidence>
<dbReference type="GeneID" id="27330344"/>
<reference evidence="3 4" key="1">
    <citation type="submission" date="2015-01" db="EMBL/GenBank/DDBJ databases">
        <title>The Genome Sequence of Exophiala spinifera CBS89968.</title>
        <authorList>
            <consortium name="The Broad Institute Genomics Platform"/>
            <person name="Cuomo C."/>
            <person name="de Hoog S."/>
            <person name="Gorbushina A."/>
            <person name="Stielow B."/>
            <person name="Teixiera M."/>
            <person name="Abouelleil A."/>
            <person name="Chapman S.B."/>
            <person name="Priest M."/>
            <person name="Young S.K."/>
            <person name="Wortman J."/>
            <person name="Nusbaum C."/>
            <person name="Birren B."/>
        </authorList>
    </citation>
    <scope>NUCLEOTIDE SEQUENCE [LARGE SCALE GENOMIC DNA]</scope>
    <source>
        <strain evidence="3 4">CBS 89968</strain>
    </source>
</reference>
<feature type="transmembrane region" description="Helical" evidence="2">
    <location>
        <begin position="28"/>
        <end position="50"/>
    </location>
</feature>
<evidence type="ECO:0000256" key="2">
    <source>
        <dbReference type="SAM" id="Phobius"/>
    </source>
</evidence>
<dbReference type="OrthoDB" id="5327700at2759"/>
<dbReference type="EMBL" id="KN847493">
    <property type="protein sequence ID" value="KIW18972.1"/>
    <property type="molecule type" value="Genomic_DNA"/>
</dbReference>
<dbReference type="RefSeq" id="XP_016239188.1">
    <property type="nucleotide sequence ID" value="XM_016377618.1"/>
</dbReference>
<dbReference type="VEuPathDB" id="FungiDB:PV08_03261"/>
<keyword evidence="2" id="KW-1133">Transmembrane helix</keyword>
<feature type="region of interest" description="Disordered" evidence="1">
    <location>
        <begin position="54"/>
        <end position="137"/>
    </location>
</feature>
<accession>A0A0D2A213</accession>
<feature type="region of interest" description="Disordered" evidence="1">
    <location>
        <begin position="215"/>
        <end position="245"/>
    </location>
</feature>
<evidence type="ECO:0000313" key="3">
    <source>
        <dbReference type="EMBL" id="KIW18972.1"/>
    </source>
</evidence>
<protein>
    <recommendedName>
        <fullName evidence="5">Peroxin Pex22-like protein</fullName>
    </recommendedName>
</protein>
<dbReference type="HOGENOM" id="CLU_025740_1_0_1"/>